<evidence type="ECO:0000313" key="3">
    <source>
        <dbReference type="EMBL" id="TKK85130.1"/>
    </source>
</evidence>
<evidence type="ECO:0000256" key="1">
    <source>
        <dbReference type="SAM" id="Phobius"/>
    </source>
</evidence>
<feature type="transmembrane region" description="Helical" evidence="1">
    <location>
        <begin position="162"/>
        <end position="182"/>
    </location>
</feature>
<feature type="transmembrane region" description="Helical" evidence="1">
    <location>
        <begin position="427"/>
        <end position="453"/>
    </location>
</feature>
<dbReference type="Proteomes" id="UP000308705">
    <property type="component" value="Unassembled WGS sequence"/>
</dbReference>
<name>A0A4U3M974_9ACTN</name>
<gene>
    <name evidence="3" type="ORF">FDA94_27310</name>
</gene>
<feature type="domain" description="PepSY" evidence="2">
    <location>
        <begin position="291"/>
        <end position="353"/>
    </location>
</feature>
<dbReference type="InterPro" id="IPR025711">
    <property type="entry name" value="PepSY"/>
</dbReference>
<keyword evidence="4" id="KW-1185">Reference proteome</keyword>
<dbReference type="RefSeq" id="WP_137249932.1">
    <property type="nucleotide sequence ID" value="NZ_SZQA01000030.1"/>
</dbReference>
<evidence type="ECO:0000313" key="4">
    <source>
        <dbReference type="Proteomes" id="UP000308705"/>
    </source>
</evidence>
<dbReference type="OrthoDB" id="9791166at2"/>
<comment type="caution">
    <text evidence="3">The sequence shown here is derived from an EMBL/GenBank/DDBJ whole genome shotgun (WGS) entry which is preliminary data.</text>
</comment>
<dbReference type="EMBL" id="SZQA01000030">
    <property type="protein sequence ID" value="TKK85130.1"/>
    <property type="molecule type" value="Genomic_DNA"/>
</dbReference>
<dbReference type="AlphaFoldDB" id="A0A4U3M974"/>
<keyword evidence="1" id="KW-0472">Membrane</keyword>
<protein>
    <submittedName>
        <fullName evidence="3">PepSY domain-containing protein</fullName>
    </submittedName>
</protein>
<dbReference type="InterPro" id="IPR005625">
    <property type="entry name" value="PepSY-ass_TM"/>
</dbReference>
<feature type="transmembrane region" description="Helical" evidence="1">
    <location>
        <begin position="30"/>
        <end position="52"/>
    </location>
</feature>
<dbReference type="Pfam" id="PF03929">
    <property type="entry name" value="PepSY_TM"/>
    <property type="match status" value="1"/>
</dbReference>
<organism evidence="3 4">
    <name type="scientific">Herbidospora galbida</name>
    <dbReference type="NCBI Taxonomy" id="2575442"/>
    <lineage>
        <taxon>Bacteria</taxon>
        <taxon>Bacillati</taxon>
        <taxon>Actinomycetota</taxon>
        <taxon>Actinomycetes</taxon>
        <taxon>Streptosporangiales</taxon>
        <taxon>Streptosporangiaceae</taxon>
        <taxon>Herbidospora</taxon>
    </lineage>
</organism>
<reference evidence="3 4" key="1">
    <citation type="submission" date="2019-04" db="EMBL/GenBank/DDBJ databases">
        <title>Herbidospora sp. NEAU-GS14.nov., a novel actinomycete isolated from soil.</title>
        <authorList>
            <person name="Han L."/>
        </authorList>
    </citation>
    <scope>NUCLEOTIDE SEQUENCE [LARGE SCALE GENOMIC DNA]</scope>
    <source>
        <strain evidence="3 4">NEAU-GS14</strain>
    </source>
</reference>
<dbReference type="Pfam" id="PF03413">
    <property type="entry name" value="PepSY"/>
    <property type="match status" value="1"/>
</dbReference>
<sequence>MTSIDVRPTTPETDPKASTHNYRLLWRWHFYAGVFVAPILFVMAVTGSIYLFKQPFEAWSQQDVREVAAVADPVPLADQVAAAQAVKPGVDIRAVIPPSGPDRSTRIIFQGADPGPFADGISVYVDPGDGKVLGVVDDAGTFMAAVRKIHGELMAGVVGDRIVETAACWSLILIATGTYMWWTTRKRAAPKKKTRGSLRRLHMWTGVGAGVAIVFLVLSGLPWSGFWGDYVNKAQAYFDSGYPEVTSTSTLSGDLSHHPDAKVPWAAENLPVPESEAHHGGGGGVLQPGAIALEAALAAARPAIRDCPPGQCDLKMLLPAEPTGVYTVVTDHYRDPSAGQTLHVDQYSGKILTDYGWNEYGVMAKAVELGIAIHEGRRYGVVNLLVMLGACLALIGLIVTGVWMWWKRRPKGSVGAPRRPANGRTTWGVAALLAVLGILFPLAGLTMVAMLVIDRIAVRLGS</sequence>
<keyword evidence="1" id="KW-1133">Transmembrane helix</keyword>
<accession>A0A4U3M974</accession>
<proteinExistence type="predicted"/>
<keyword evidence="1" id="KW-0812">Transmembrane</keyword>
<dbReference type="PANTHER" id="PTHR34219">
    <property type="entry name" value="IRON-REGULATED INNER MEMBRANE PROTEIN-RELATED"/>
    <property type="match status" value="1"/>
</dbReference>
<evidence type="ECO:0000259" key="2">
    <source>
        <dbReference type="Pfam" id="PF03413"/>
    </source>
</evidence>
<dbReference type="PANTHER" id="PTHR34219:SF1">
    <property type="entry name" value="PEPSY DOMAIN-CONTAINING PROTEIN"/>
    <property type="match status" value="1"/>
</dbReference>
<feature type="transmembrane region" description="Helical" evidence="1">
    <location>
        <begin position="203"/>
        <end position="223"/>
    </location>
</feature>
<feature type="transmembrane region" description="Helical" evidence="1">
    <location>
        <begin position="384"/>
        <end position="406"/>
    </location>
</feature>